<evidence type="ECO:0000313" key="3">
    <source>
        <dbReference type="Proteomes" id="UP000737018"/>
    </source>
</evidence>
<dbReference type="PANTHER" id="PTHR24121">
    <property type="entry name" value="NO MECHANORECEPTOR POTENTIAL C, ISOFORM D-RELATED"/>
    <property type="match status" value="1"/>
</dbReference>
<dbReference type="InterPro" id="IPR036770">
    <property type="entry name" value="Ankyrin_rpt-contain_sf"/>
</dbReference>
<dbReference type="OrthoDB" id="1847170at2759"/>
<protein>
    <submittedName>
        <fullName evidence="2">Uncharacterized protein</fullName>
    </submittedName>
</protein>
<evidence type="ECO:0000256" key="1">
    <source>
        <dbReference type="PROSITE-ProRule" id="PRU00023"/>
    </source>
</evidence>
<proteinExistence type="predicted"/>
<sequence length="258" mass="28579">MSSFVLSEADQAFGEPSQTKDNIGMEPVYYNAAAEGKIEVFEDIPKPLKLNQLLTSNRNTVLHIYLTSLIKESESSTAFVKEILRMCSPLLRKANVKGETPLHIAARYGHAAIVEVLIEHAKGRQQDFQSAAKVAIESAPQPDLESGVNNKAVKEMLKMKNKENETAMHEAVRNNHLEVVKLLVKNGKDISYSANDAGETPLYMAVERNYRQVVFHILENCTSLTHDGALGGTTLHAAVIWNDDGNALMPIYFFNIPV</sequence>
<feature type="repeat" description="ANK" evidence="1">
    <location>
        <begin position="97"/>
        <end position="120"/>
    </location>
</feature>
<name>A0A8J4W5G8_9ROSI</name>
<dbReference type="Proteomes" id="UP000737018">
    <property type="component" value="Unassembled WGS sequence"/>
</dbReference>
<dbReference type="InterPro" id="IPR002110">
    <property type="entry name" value="Ankyrin_rpt"/>
</dbReference>
<dbReference type="EMBL" id="JRKL02000272">
    <property type="protein sequence ID" value="KAF3973151.1"/>
    <property type="molecule type" value="Genomic_DNA"/>
</dbReference>
<gene>
    <name evidence="2" type="ORF">CMV_003411</name>
</gene>
<evidence type="ECO:0000313" key="2">
    <source>
        <dbReference type="EMBL" id="KAF3973151.1"/>
    </source>
</evidence>
<dbReference type="PANTHER" id="PTHR24121:SF22">
    <property type="entry name" value="PROTEIN ACCELERATED CELL DEATH 6-LIKE"/>
    <property type="match status" value="1"/>
</dbReference>
<feature type="repeat" description="ANK" evidence="1">
    <location>
        <begin position="163"/>
        <end position="195"/>
    </location>
</feature>
<dbReference type="Gene3D" id="1.25.40.20">
    <property type="entry name" value="Ankyrin repeat-containing domain"/>
    <property type="match status" value="2"/>
</dbReference>
<dbReference type="Pfam" id="PF12796">
    <property type="entry name" value="Ank_2"/>
    <property type="match status" value="2"/>
</dbReference>
<dbReference type="AlphaFoldDB" id="A0A8J4W5G8"/>
<keyword evidence="1" id="KW-0040">ANK repeat</keyword>
<organism evidence="2 3">
    <name type="scientific">Castanea mollissima</name>
    <name type="common">Chinese chestnut</name>
    <dbReference type="NCBI Taxonomy" id="60419"/>
    <lineage>
        <taxon>Eukaryota</taxon>
        <taxon>Viridiplantae</taxon>
        <taxon>Streptophyta</taxon>
        <taxon>Embryophyta</taxon>
        <taxon>Tracheophyta</taxon>
        <taxon>Spermatophyta</taxon>
        <taxon>Magnoliopsida</taxon>
        <taxon>eudicotyledons</taxon>
        <taxon>Gunneridae</taxon>
        <taxon>Pentapetalae</taxon>
        <taxon>rosids</taxon>
        <taxon>fabids</taxon>
        <taxon>Fagales</taxon>
        <taxon>Fagaceae</taxon>
        <taxon>Castanea</taxon>
    </lineage>
</organism>
<dbReference type="PRINTS" id="PR01415">
    <property type="entry name" value="ANKYRIN"/>
</dbReference>
<dbReference type="SMART" id="SM00248">
    <property type="entry name" value="ANK"/>
    <property type="match status" value="4"/>
</dbReference>
<dbReference type="SUPFAM" id="SSF48403">
    <property type="entry name" value="Ankyrin repeat"/>
    <property type="match status" value="1"/>
</dbReference>
<dbReference type="PROSITE" id="PS50297">
    <property type="entry name" value="ANK_REP_REGION"/>
    <property type="match status" value="2"/>
</dbReference>
<dbReference type="PROSITE" id="PS50088">
    <property type="entry name" value="ANK_REPEAT"/>
    <property type="match status" value="2"/>
</dbReference>
<keyword evidence="3" id="KW-1185">Reference proteome</keyword>
<comment type="caution">
    <text evidence="2">The sequence shown here is derived from an EMBL/GenBank/DDBJ whole genome shotgun (WGS) entry which is preliminary data.</text>
</comment>
<accession>A0A8J4W5G8</accession>
<reference evidence="2" key="1">
    <citation type="submission" date="2020-03" db="EMBL/GenBank/DDBJ databases">
        <title>Castanea mollissima Vanexum genome sequencing.</title>
        <authorList>
            <person name="Staton M."/>
        </authorList>
    </citation>
    <scope>NUCLEOTIDE SEQUENCE</scope>
    <source>
        <tissue evidence="2">Leaf</tissue>
    </source>
</reference>